<dbReference type="EMBL" id="JBGMDY010000005">
    <property type="protein sequence ID" value="KAL2333757.1"/>
    <property type="molecule type" value="Genomic_DNA"/>
</dbReference>
<name>A0ABD1MDC4_9FABA</name>
<comment type="caution">
    <text evidence="1">The sequence shown here is derived from an EMBL/GenBank/DDBJ whole genome shotgun (WGS) entry which is preliminary data.</text>
</comment>
<sequence length="116" mass="13140">MTIQYGASCTPLEVVNFYFSRSTFNPKVEQNSYPRFGISCLGKVSTVYENDRDLAIIPIHENNVIVVDLQDPQNQVTHQSLLTVGKNKYIDEASQAKKTELQEEVDLMEPSCNEKP</sequence>
<protein>
    <submittedName>
        <fullName evidence="1">Uncharacterized protein</fullName>
    </submittedName>
</protein>
<dbReference type="AlphaFoldDB" id="A0ABD1MDC4"/>
<evidence type="ECO:0000313" key="2">
    <source>
        <dbReference type="Proteomes" id="UP001603857"/>
    </source>
</evidence>
<organism evidence="1 2">
    <name type="scientific">Flemingia macrophylla</name>
    <dbReference type="NCBI Taxonomy" id="520843"/>
    <lineage>
        <taxon>Eukaryota</taxon>
        <taxon>Viridiplantae</taxon>
        <taxon>Streptophyta</taxon>
        <taxon>Embryophyta</taxon>
        <taxon>Tracheophyta</taxon>
        <taxon>Spermatophyta</taxon>
        <taxon>Magnoliopsida</taxon>
        <taxon>eudicotyledons</taxon>
        <taxon>Gunneridae</taxon>
        <taxon>Pentapetalae</taxon>
        <taxon>rosids</taxon>
        <taxon>fabids</taxon>
        <taxon>Fabales</taxon>
        <taxon>Fabaceae</taxon>
        <taxon>Papilionoideae</taxon>
        <taxon>50 kb inversion clade</taxon>
        <taxon>NPAAA clade</taxon>
        <taxon>indigoferoid/millettioid clade</taxon>
        <taxon>Phaseoleae</taxon>
        <taxon>Flemingia</taxon>
    </lineage>
</organism>
<keyword evidence="2" id="KW-1185">Reference proteome</keyword>
<proteinExistence type="predicted"/>
<dbReference type="Proteomes" id="UP001603857">
    <property type="component" value="Unassembled WGS sequence"/>
</dbReference>
<reference evidence="1 2" key="1">
    <citation type="submission" date="2024-08" db="EMBL/GenBank/DDBJ databases">
        <title>Insights into the chromosomal genome structure of Flemingia macrophylla.</title>
        <authorList>
            <person name="Ding Y."/>
            <person name="Zhao Y."/>
            <person name="Bi W."/>
            <person name="Wu M."/>
            <person name="Zhao G."/>
            <person name="Gong Y."/>
            <person name="Li W."/>
            <person name="Zhang P."/>
        </authorList>
    </citation>
    <scope>NUCLEOTIDE SEQUENCE [LARGE SCALE GENOMIC DNA]</scope>
    <source>
        <strain evidence="1">DYQJB</strain>
        <tissue evidence="1">Leaf</tissue>
    </source>
</reference>
<accession>A0ABD1MDC4</accession>
<evidence type="ECO:0000313" key="1">
    <source>
        <dbReference type="EMBL" id="KAL2333757.1"/>
    </source>
</evidence>
<gene>
    <name evidence="1" type="ORF">Fmac_014970</name>
</gene>